<dbReference type="Proteomes" id="UP000694843">
    <property type="component" value="Unplaced"/>
</dbReference>
<keyword evidence="3" id="KW-1185">Reference proteome</keyword>
<gene>
    <name evidence="4" type="primary">LOC125177830</name>
</gene>
<accession>A0A979FI62</accession>
<evidence type="ECO:0000256" key="1">
    <source>
        <dbReference type="SAM" id="Coils"/>
    </source>
</evidence>
<dbReference type="OrthoDB" id="6377156at2759"/>
<feature type="coiled-coil region" evidence="1">
    <location>
        <begin position="270"/>
        <end position="374"/>
    </location>
</feature>
<feature type="region of interest" description="Disordered" evidence="2">
    <location>
        <begin position="1"/>
        <end position="39"/>
    </location>
</feature>
<organism evidence="3 4">
    <name type="scientific">Hyalella azteca</name>
    <name type="common">Amphipod</name>
    <dbReference type="NCBI Taxonomy" id="294128"/>
    <lineage>
        <taxon>Eukaryota</taxon>
        <taxon>Metazoa</taxon>
        <taxon>Ecdysozoa</taxon>
        <taxon>Arthropoda</taxon>
        <taxon>Crustacea</taxon>
        <taxon>Multicrustacea</taxon>
        <taxon>Malacostraca</taxon>
        <taxon>Eumalacostraca</taxon>
        <taxon>Peracarida</taxon>
        <taxon>Amphipoda</taxon>
        <taxon>Senticaudata</taxon>
        <taxon>Talitrida</taxon>
        <taxon>Talitroidea</taxon>
        <taxon>Hyalellidae</taxon>
        <taxon>Hyalella</taxon>
    </lineage>
</organism>
<sequence>MKTESKNETSLSNANGRTDESLESNTENEEMEPASTACPSSQLMLGLLDEFTQIYKDKLERLENSSLKMEEKNYLQTKVSLLERWLGELGEQNAVLVRTLGELEGEAATRVSILQDSLRTLQPSCHSTAEALTLQRQQVLEALAGREAAEGRVLQLTEQLQLCQTYNCNLRADVDTLLHVVSRASRDGDWRLDDIALLSVSPEQLLAAGVPVSGSTTPSCGLKGSMSPSVAPCTDPFPRLAGASETRSSLSDVQTDAADDSRRCSADQAELQLSVNIDALAARLADAERECEAARAEASRLRGECEAARAEASRLRGECETARAEASRLRGECAVLRERASETELSHETCDAAVQRLHRELHEALRISRELQEQITSRSATPLQDAEAVSEKSILVRELQGHLATARHECALRDATVTKLERQLVSVRAQLCERQERSEYLEQQLVQLQQQLARAHSHAQQLAQQVVMDAIMVVVQLNRWFSLAGGST</sequence>
<dbReference type="GeneID" id="125177830"/>
<reference evidence="4" key="1">
    <citation type="submission" date="2025-08" db="UniProtKB">
        <authorList>
            <consortium name="RefSeq"/>
        </authorList>
    </citation>
    <scope>IDENTIFICATION</scope>
    <source>
        <tissue evidence="4">Whole organism</tissue>
    </source>
</reference>
<dbReference type="KEGG" id="hazt:125177830"/>
<proteinExistence type="predicted"/>
<dbReference type="AlphaFoldDB" id="A0A979FI62"/>
<evidence type="ECO:0000313" key="3">
    <source>
        <dbReference type="Proteomes" id="UP000694843"/>
    </source>
</evidence>
<keyword evidence="1" id="KW-0175">Coiled coil</keyword>
<dbReference type="RefSeq" id="XP_047736272.1">
    <property type="nucleotide sequence ID" value="XM_047880316.1"/>
</dbReference>
<evidence type="ECO:0000313" key="4">
    <source>
        <dbReference type="RefSeq" id="XP_047736272.1"/>
    </source>
</evidence>
<name>A0A979FI62_HYAAZ</name>
<evidence type="ECO:0000256" key="2">
    <source>
        <dbReference type="SAM" id="MobiDB-lite"/>
    </source>
</evidence>
<protein>
    <submittedName>
        <fullName evidence="4">Uncharacterized protein LOC125177830</fullName>
    </submittedName>
</protein>